<dbReference type="SUPFAM" id="SSF56672">
    <property type="entry name" value="DNA/RNA polymerases"/>
    <property type="match status" value="1"/>
</dbReference>
<dbReference type="GO" id="GO:0004523">
    <property type="term" value="F:RNA-DNA hybrid ribonuclease activity"/>
    <property type="evidence" value="ECO:0007669"/>
    <property type="project" value="UniProtKB-EC"/>
</dbReference>
<evidence type="ECO:0000256" key="2">
    <source>
        <dbReference type="ARBA" id="ARBA00012180"/>
    </source>
</evidence>
<dbReference type="InterPro" id="IPR000477">
    <property type="entry name" value="RT_dom"/>
</dbReference>
<accession>A0AAV7VHP2</accession>
<keyword evidence="5" id="KW-1185">Reference proteome</keyword>
<comment type="caution">
    <text evidence="4">The sequence shown here is derived from an EMBL/GenBank/DDBJ whole genome shotgun (WGS) entry which is preliminary data.</text>
</comment>
<evidence type="ECO:0000256" key="1">
    <source>
        <dbReference type="ARBA" id="ARBA00010879"/>
    </source>
</evidence>
<dbReference type="InterPro" id="IPR043502">
    <property type="entry name" value="DNA/RNA_pol_sf"/>
</dbReference>
<feature type="domain" description="Reverse transcriptase" evidence="3">
    <location>
        <begin position="178"/>
        <end position="329"/>
    </location>
</feature>
<dbReference type="Proteomes" id="UP001066276">
    <property type="component" value="Chromosome 2_1"/>
</dbReference>
<name>A0AAV7VHP2_PLEWA</name>
<dbReference type="Pfam" id="PF00078">
    <property type="entry name" value="RVT_1"/>
    <property type="match status" value="1"/>
</dbReference>
<proteinExistence type="inferred from homology"/>
<dbReference type="AlphaFoldDB" id="A0AAV7VHP2"/>
<evidence type="ECO:0000313" key="4">
    <source>
        <dbReference type="EMBL" id="KAJ1201139.1"/>
    </source>
</evidence>
<dbReference type="InterPro" id="IPR043128">
    <property type="entry name" value="Rev_trsase/Diguanyl_cyclase"/>
</dbReference>
<comment type="similarity">
    <text evidence="1">Belongs to the beta type-B retroviral polymerase family. HERV class-II K(HML-2) pol subfamily.</text>
</comment>
<dbReference type="EC" id="3.1.26.4" evidence="2"/>
<gene>
    <name evidence="4" type="ORF">NDU88_004954</name>
</gene>
<organism evidence="4 5">
    <name type="scientific">Pleurodeles waltl</name>
    <name type="common">Iberian ribbed newt</name>
    <dbReference type="NCBI Taxonomy" id="8319"/>
    <lineage>
        <taxon>Eukaryota</taxon>
        <taxon>Metazoa</taxon>
        <taxon>Chordata</taxon>
        <taxon>Craniata</taxon>
        <taxon>Vertebrata</taxon>
        <taxon>Euteleostomi</taxon>
        <taxon>Amphibia</taxon>
        <taxon>Batrachia</taxon>
        <taxon>Caudata</taxon>
        <taxon>Salamandroidea</taxon>
        <taxon>Salamandridae</taxon>
        <taxon>Pleurodelinae</taxon>
        <taxon>Pleurodeles</taxon>
    </lineage>
</organism>
<sequence>MVGDKKWQAIFGEGYNSLIRPDINPVSYGGTKIDVIGYKIMKIQFQNKTTVGKVYVAKREDNLLGWRHQRDMGIRLDLNSDCQVMVVNDGNAILGIFEEFPTVFSDSLGCLEGFEHKIVLKSNAIHSVHKVRRVPKLMIEPLKKELNRLLTAGVIEEIESSEWLAPIVLAPKEGGKQICMCVDLRDLNKHIRVDRQLLPNISEELSGLGGSRFFSVLDLSSSYHQIVLHPESRHLTPFVTPLGAYQFLRMLFRLASAAACFQRIMKKVLEGISGILSFQDDFLVHGETVSDHARILRGVLDKLALFGLTVKKEKCKFRVTAVDYLGHTVSGEGIKPN</sequence>
<dbReference type="PANTHER" id="PTHR37984">
    <property type="entry name" value="PROTEIN CBG26694"/>
    <property type="match status" value="1"/>
</dbReference>
<dbReference type="EMBL" id="JANPWB010000003">
    <property type="protein sequence ID" value="KAJ1201139.1"/>
    <property type="molecule type" value="Genomic_DNA"/>
</dbReference>
<dbReference type="PANTHER" id="PTHR37984:SF9">
    <property type="entry name" value="INTEGRASE CATALYTIC DOMAIN-CONTAINING PROTEIN"/>
    <property type="match status" value="1"/>
</dbReference>
<protein>
    <recommendedName>
        <fullName evidence="2">ribonuclease H</fullName>
        <ecNumber evidence="2">3.1.26.4</ecNumber>
    </recommendedName>
</protein>
<evidence type="ECO:0000313" key="5">
    <source>
        <dbReference type="Proteomes" id="UP001066276"/>
    </source>
</evidence>
<reference evidence="4" key="1">
    <citation type="journal article" date="2022" name="bioRxiv">
        <title>Sequencing and chromosome-scale assembly of the giantPleurodeles waltlgenome.</title>
        <authorList>
            <person name="Brown T."/>
            <person name="Elewa A."/>
            <person name="Iarovenko S."/>
            <person name="Subramanian E."/>
            <person name="Araus A.J."/>
            <person name="Petzold A."/>
            <person name="Susuki M."/>
            <person name="Suzuki K.-i.T."/>
            <person name="Hayashi T."/>
            <person name="Toyoda A."/>
            <person name="Oliveira C."/>
            <person name="Osipova E."/>
            <person name="Leigh N.D."/>
            <person name="Simon A."/>
            <person name="Yun M.H."/>
        </authorList>
    </citation>
    <scope>NUCLEOTIDE SEQUENCE</scope>
    <source>
        <strain evidence="4">20211129_DDA</strain>
        <tissue evidence="4">Liver</tissue>
    </source>
</reference>
<dbReference type="Gene3D" id="3.30.70.270">
    <property type="match status" value="1"/>
</dbReference>
<evidence type="ECO:0000259" key="3">
    <source>
        <dbReference type="Pfam" id="PF00078"/>
    </source>
</evidence>
<dbReference type="InterPro" id="IPR050951">
    <property type="entry name" value="Retrovirus_Pol_polyprotein"/>
</dbReference>
<dbReference type="CDD" id="cd01647">
    <property type="entry name" value="RT_LTR"/>
    <property type="match status" value="1"/>
</dbReference>
<dbReference type="Gene3D" id="3.10.10.10">
    <property type="entry name" value="HIV Type 1 Reverse Transcriptase, subunit A, domain 1"/>
    <property type="match status" value="1"/>
</dbReference>